<feature type="region of interest" description="Disordered" evidence="2">
    <location>
        <begin position="22"/>
        <end position="45"/>
    </location>
</feature>
<dbReference type="EMBL" id="CM004478">
    <property type="protein sequence ID" value="OCT72914.1"/>
    <property type="molecule type" value="Genomic_DNA"/>
</dbReference>
<reference evidence="4" key="1">
    <citation type="journal article" date="2016" name="Nature">
        <title>Genome evolution in the allotetraploid frog Xenopus laevis.</title>
        <authorList>
            <person name="Session A.M."/>
            <person name="Uno Y."/>
            <person name="Kwon T."/>
            <person name="Chapman J.A."/>
            <person name="Toyoda A."/>
            <person name="Takahashi S."/>
            <person name="Fukui A."/>
            <person name="Hikosaka A."/>
            <person name="Suzuki A."/>
            <person name="Kondo M."/>
            <person name="van Heeringen S.J."/>
            <person name="Quigley I."/>
            <person name="Heinz S."/>
            <person name="Ogino H."/>
            <person name="Ochi H."/>
            <person name="Hellsten U."/>
            <person name="Lyons J.B."/>
            <person name="Simakov O."/>
            <person name="Putnam N."/>
            <person name="Stites J."/>
            <person name="Kuroki Y."/>
            <person name="Tanaka T."/>
            <person name="Michiue T."/>
            <person name="Watanabe M."/>
            <person name="Bogdanovic O."/>
            <person name="Lister R."/>
            <person name="Georgiou G."/>
            <person name="Paranjpe S.S."/>
            <person name="van Kruijsbergen I."/>
            <person name="Shu S."/>
            <person name="Carlson J."/>
            <person name="Kinoshita T."/>
            <person name="Ohta Y."/>
            <person name="Mawaribuchi S."/>
            <person name="Jenkins J."/>
            <person name="Grimwood J."/>
            <person name="Schmutz J."/>
            <person name="Mitros T."/>
            <person name="Mozaffari S.V."/>
            <person name="Suzuki Y."/>
            <person name="Haramoto Y."/>
            <person name="Yamamoto T.S."/>
            <person name="Takagi C."/>
            <person name="Heald R."/>
            <person name="Miller K."/>
            <person name="Haudenschild C."/>
            <person name="Kitzman J."/>
            <person name="Nakayama T."/>
            <person name="Izutsu Y."/>
            <person name="Robert J."/>
            <person name="Fortriede J."/>
            <person name="Burns K."/>
            <person name="Lotay V."/>
            <person name="Karimi K."/>
            <person name="Yasuoka Y."/>
            <person name="Dichmann D.S."/>
            <person name="Flajnik M.F."/>
            <person name="Houston D.W."/>
            <person name="Shendure J."/>
            <person name="DuPasquier L."/>
            <person name="Vize P.D."/>
            <person name="Zorn A.M."/>
            <person name="Ito M."/>
            <person name="Marcotte E.M."/>
            <person name="Wallingford J.B."/>
            <person name="Ito Y."/>
            <person name="Asashima M."/>
            <person name="Ueno N."/>
            <person name="Matsuda Y."/>
            <person name="Veenstra G.J."/>
            <person name="Fujiyama A."/>
            <person name="Harland R.M."/>
            <person name="Taira M."/>
            <person name="Rokhsar D.S."/>
        </authorList>
    </citation>
    <scope>NUCLEOTIDE SEQUENCE [LARGE SCALE GENOMIC DNA]</scope>
    <source>
        <strain evidence="4">J</strain>
    </source>
</reference>
<keyword evidence="1" id="KW-0175">Coiled coil</keyword>
<evidence type="ECO:0000313" key="4">
    <source>
        <dbReference type="Proteomes" id="UP000694892"/>
    </source>
</evidence>
<organism evidence="3 4">
    <name type="scientific">Xenopus laevis</name>
    <name type="common">African clawed frog</name>
    <dbReference type="NCBI Taxonomy" id="8355"/>
    <lineage>
        <taxon>Eukaryota</taxon>
        <taxon>Metazoa</taxon>
        <taxon>Chordata</taxon>
        <taxon>Craniata</taxon>
        <taxon>Vertebrata</taxon>
        <taxon>Euteleostomi</taxon>
        <taxon>Amphibia</taxon>
        <taxon>Batrachia</taxon>
        <taxon>Anura</taxon>
        <taxon>Pipoidea</taxon>
        <taxon>Pipidae</taxon>
        <taxon>Xenopodinae</taxon>
        <taxon>Xenopus</taxon>
        <taxon>Xenopus</taxon>
    </lineage>
</organism>
<dbReference type="GO" id="GO:0005654">
    <property type="term" value="C:nucleoplasm"/>
    <property type="evidence" value="ECO:0007669"/>
    <property type="project" value="TreeGrafter"/>
</dbReference>
<sequence length="627" mass="70469">MQKLFTQSGVLSIRSYKSLYGGRQDQNKTEETDRNKDSNYKGAEEAAGKRIRKRTECKYRIVIEWTGQGESGASDCDKIVRTLRHGGKSVCGLGSPFCSRSLFCIAKYFGEQGVPCSTKMNTSKPIVIWIEDSKNIQTRNCIIRNQTRNPLTTIKQKMLETGSDIINSGLGKKEGISPGIIFNVLTIGDAAEHRVPQSAQVKYHTAPCALTSHNAFRGGDVSTPCAWDPLPPSYGNPCRKVCRQNGPSKVSVKPAQGLTCSEALGSPPPTGRTLELRAWPPFPPPLPQAEEQKREAWRGLHVAVPVGPHYSSPTLYSNDVRADPILAGWRVQADLARFFTVQKGDDSYDISVPFEESLRRECGSLYSLSSQQNNSEASTAAPPNNIGMVIVLITEISESHTPSIILMNSMNAQLHMALERNSWLQKRIEDLEEERDFLRCQLDKFISSTKSDSEDHSRVKQTNWRSEGKECCNEDLTDNESMVSVSAYSEEGDTLADTKRQKQKGNCYKKVFCKPKIRERQRVKDADGVLCRYKKILSTFQKLKSMSRAFEHHRVDRNTVALTTPIAELLIVAPEKIAEVGEFDPSKERLLEYSRRCFLAFDEETLEKVQALKKNKLLLPITYRFKR</sequence>
<evidence type="ECO:0000313" key="3">
    <source>
        <dbReference type="EMBL" id="OCT72914.1"/>
    </source>
</evidence>
<evidence type="ECO:0008006" key="5">
    <source>
        <dbReference type="Google" id="ProtNLM"/>
    </source>
</evidence>
<dbReference type="InterPro" id="IPR031591">
    <property type="entry name" value="CCDC106"/>
</dbReference>
<name>A0A974CGC0_XENLA</name>
<evidence type="ECO:0000256" key="2">
    <source>
        <dbReference type="SAM" id="MobiDB-lite"/>
    </source>
</evidence>
<dbReference type="PANTHER" id="PTHR16477:SF2">
    <property type="entry name" value="COILED-COIL DOMAIN-CONTAINING PROTEIN 106"/>
    <property type="match status" value="1"/>
</dbReference>
<proteinExistence type="predicted"/>
<evidence type="ECO:0000256" key="1">
    <source>
        <dbReference type="SAM" id="Coils"/>
    </source>
</evidence>
<dbReference type="Pfam" id="PF15794">
    <property type="entry name" value="CCDC106"/>
    <property type="match status" value="1"/>
</dbReference>
<feature type="compositionally biased region" description="Basic and acidic residues" evidence="2">
    <location>
        <begin position="25"/>
        <end position="45"/>
    </location>
</feature>
<feature type="coiled-coil region" evidence="1">
    <location>
        <begin position="414"/>
        <end position="448"/>
    </location>
</feature>
<accession>A0A974CGC0</accession>
<gene>
    <name evidence="3" type="ORF">XELAEV_18035894mg</name>
</gene>
<protein>
    <recommendedName>
        <fullName evidence="5">Coiled-coil domain-containing protein 106</fullName>
    </recommendedName>
</protein>
<dbReference type="AlphaFoldDB" id="A0A974CGC0"/>
<dbReference type="Proteomes" id="UP000694892">
    <property type="component" value="Chromosome 7L"/>
</dbReference>
<dbReference type="PANTHER" id="PTHR16477">
    <property type="entry name" value="COILED-COIL DOMAIN-CONTAINING PROTEIN 106"/>
    <property type="match status" value="1"/>
</dbReference>